<name>A0A853H4L4_9BURK</name>
<protein>
    <recommendedName>
        <fullName evidence="2">histidine kinase</fullName>
        <ecNumber evidence="2">2.7.13.3</ecNumber>
    </recommendedName>
</protein>
<dbReference type="InterPro" id="IPR036097">
    <property type="entry name" value="HisK_dim/P_sf"/>
</dbReference>
<dbReference type="Pfam" id="PF02518">
    <property type="entry name" value="HATPase_c"/>
    <property type="match status" value="1"/>
</dbReference>
<evidence type="ECO:0000256" key="5">
    <source>
        <dbReference type="ARBA" id="ARBA00022692"/>
    </source>
</evidence>
<keyword evidence="4" id="KW-0808">Transferase</keyword>
<dbReference type="AlphaFoldDB" id="A0A853H4L4"/>
<dbReference type="PANTHER" id="PTHR45436:SF16">
    <property type="entry name" value="HISTIDINE KINASE"/>
    <property type="match status" value="1"/>
</dbReference>
<sequence>MSGSRGLSQHSLVFRFTYALTALVWVSVLAVCFSAYGVQKSMGERMIDHLVETEALRLQIKKSQEDDTWRLAFERQLGPTMRAWGESKAVSSVTMPSVLRTLPLGLRHMHSQGRAWHVMVVEARDGRLYVAYDSSDAESLTEKFAWALLAIALFFMVLSYFLARVLARWAVLPIQTVTAHLTRWAPGRPSMFGLTSNEGVQLTEAFNKMQDRIDQTLADQKELSSNFNHEVRTPLTLIRTDAELGKLEAAFQEKAALRFERIMRSADEITESLEAVYYLAQASHGQTEPTSLRDCVNDVFTSAASEAESRDLVLHNQVDEAHIELVNRHMLLTVIRNIVRNAIFHAAPGTLEINSAGHGLAFSDDGPGVSPSDAPHLFDRYYSTRRLDVSSGDVPGALCKGEAGLGLAIAKRVCVVQGWDLEIASSARRGKGLTLLLSFAPPK</sequence>
<evidence type="ECO:0000256" key="2">
    <source>
        <dbReference type="ARBA" id="ARBA00012438"/>
    </source>
</evidence>
<dbReference type="RefSeq" id="WP_167667526.1">
    <property type="nucleotide sequence ID" value="NZ_JACCEV010000006.1"/>
</dbReference>
<dbReference type="Proteomes" id="UP000554144">
    <property type="component" value="Unassembled WGS sequence"/>
</dbReference>
<feature type="transmembrane region" description="Helical" evidence="8">
    <location>
        <begin position="144"/>
        <end position="163"/>
    </location>
</feature>
<dbReference type="SUPFAM" id="SSF47384">
    <property type="entry name" value="Homodimeric domain of signal transducing histidine kinase"/>
    <property type="match status" value="1"/>
</dbReference>
<gene>
    <name evidence="10" type="ORF">H0A62_15315</name>
</gene>
<evidence type="ECO:0000256" key="6">
    <source>
        <dbReference type="ARBA" id="ARBA00022777"/>
    </source>
</evidence>
<dbReference type="GO" id="GO:0005886">
    <property type="term" value="C:plasma membrane"/>
    <property type="evidence" value="ECO:0007669"/>
    <property type="project" value="TreeGrafter"/>
</dbReference>
<evidence type="ECO:0000313" key="11">
    <source>
        <dbReference type="Proteomes" id="UP000554144"/>
    </source>
</evidence>
<accession>A0A853H4L4</accession>
<dbReference type="PROSITE" id="PS50109">
    <property type="entry name" value="HIS_KIN"/>
    <property type="match status" value="1"/>
</dbReference>
<feature type="transmembrane region" description="Helical" evidence="8">
    <location>
        <begin position="12"/>
        <end position="36"/>
    </location>
</feature>
<dbReference type="Gene3D" id="1.10.287.130">
    <property type="match status" value="1"/>
</dbReference>
<keyword evidence="11" id="KW-1185">Reference proteome</keyword>
<keyword evidence="8" id="KW-0472">Membrane</keyword>
<dbReference type="SUPFAM" id="SSF55874">
    <property type="entry name" value="ATPase domain of HSP90 chaperone/DNA topoisomerase II/histidine kinase"/>
    <property type="match status" value="1"/>
</dbReference>
<dbReference type="InterPro" id="IPR003594">
    <property type="entry name" value="HATPase_dom"/>
</dbReference>
<keyword evidence="3" id="KW-0597">Phosphoprotein</keyword>
<reference evidence="10 11" key="1">
    <citation type="submission" date="2020-07" db="EMBL/GenBank/DDBJ databases">
        <title>Taxonomic revisions and descriptions of new bacterial species based on genomic comparisons in the high-G+C-content subgroup of the family Alcaligenaceae.</title>
        <authorList>
            <person name="Szabo A."/>
            <person name="Felfoldi T."/>
        </authorList>
    </citation>
    <scope>NUCLEOTIDE SEQUENCE [LARGE SCALE GENOMIC DNA]</scope>
    <source>
        <strain evidence="10 11">DSM 25667</strain>
    </source>
</reference>
<dbReference type="CDD" id="cd00082">
    <property type="entry name" value="HisKA"/>
    <property type="match status" value="1"/>
</dbReference>
<dbReference type="EC" id="2.7.13.3" evidence="2"/>
<dbReference type="InterPro" id="IPR005467">
    <property type="entry name" value="His_kinase_dom"/>
</dbReference>
<keyword evidence="7 8" id="KW-1133">Transmembrane helix</keyword>
<dbReference type="EMBL" id="JACCEV010000006">
    <property type="protein sequence ID" value="NYT86970.1"/>
    <property type="molecule type" value="Genomic_DNA"/>
</dbReference>
<evidence type="ECO:0000256" key="1">
    <source>
        <dbReference type="ARBA" id="ARBA00000085"/>
    </source>
</evidence>
<dbReference type="InterPro" id="IPR036890">
    <property type="entry name" value="HATPase_C_sf"/>
</dbReference>
<keyword evidence="5 8" id="KW-0812">Transmembrane</keyword>
<proteinExistence type="predicted"/>
<dbReference type="SMART" id="SM00387">
    <property type="entry name" value="HATPase_c"/>
    <property type="match status" value="1"/>
</dbReference>
<dbReference type="SMART" id="SM00388">
    <property type="entry name" value="HisKA"/>
    <property type="match status" value="1"/>
</dbReference>
<comment type="caution">
    <text evidence="10">The sequence shown here is derived from an EMBL/GenBank/DDBJ whole genome shotgun (WGS) entry which is preliminary data.</text>
</comment>
<organism evidence="10 11">
    <name type="scientific">Pollutimonas harenae</name>
    <dbReference type="NCBI Taxonomy" id="657015"/>
    <lineage>
        <taxon>Bacteria</taxon>
        <taxon>Pseudomonadati</taxon>
        <taxon>Pseudomonadota</taxon>
        <taxon>Betaproteobacteria</taxon>
        <taxon>Burkholderiales</taxon>
        <taxon>Alcaligenaceae</taxon>
        <taxon>Pollutimonas</taxon>
    </lineage>
</organism>
<comment type="catalytic activity">
    <reaction evidence="1">
        <text>ATP + protein L-histidine = ADP + protein N-phospho-L-histidine.</text>
        <dbReference type="EC" id="2.7.13.3"/>
    </reaction>
</comment>
<evidence type="ECO:0000256" key="3">
    <source>
        <dbReference type="ARBA" id="ARBA00022553"/>
    </source>
</evidence>
<dbReference type="PANTHER" id="PTHR45436">
    <property type="entry name" value="SENSOR HISTIDINE KINASE YKOH"/>
    <property type="match status" value="1"/>
</dbReference>
<dbReference type="Gene3D" id="3.30.565.10">
    <property type="entry name" value="Histidine kinase-like ATPase, C-terminal domain"/>
    <property type="match status" value="1"/>
</dbReference>
<evidence type="ECO:0000256" key="7">
    <source>
        <dbReference type="ARBA" id="ARBA00022989"/>
    </source>
</evidence>
<dbReference type="GO" id="GO:0000155">
    <property type="term" value="F:phosphorelay sensor kinase activity"/>
    <property type="evidence" value="ECO:0007669"/>
    <property type="project" value="InterPro"/>
</dbReference>
<evidence type="ECO:0000313" key="10">
    <source>
        <dbReference type="EMBL" id="NYT86970.1"/>
    </source>
</evidence>
<dbReference type="InterPro" id="IPR050428">
    <property type="entry name" value="TCS_sensor_his_kinase"/>
</dbReference>
<evidence type="ECO:0000256" key="4">
    <source>
        <dbReference type="ARBA" id="ARBA00022679"/>
    </source>
</evidence>
<evidence type="ECO:0000259" key="9">
    <source>
        <dbReference type="PROSITE" id="PS50109"/>
    </source>
</evidence>
<evidence type="ECO:0000256" key="8">
    <source>
        <dbReference type="SAM" id="Phobius"/>
    </source>
</evidence>
<dbReference type="InterPro" id="IPR003661">
    <property type="entry name" value="HisK_dim/P_dom"/>
</dbReference>
<feature type="domain" description="Histidine kinase" evidence="9">
    <location>
        <begin position="226"/>
        <end position="441"/>
    </location>
</feature>
<keyword evidence="6 10" id="KW-0418">Kinase</keyword>